<evidence type="ECO:0000313" key="2">
    <source>
        <dbReference type="Proteomes" id="UP001497516"/>
    </source>
</evidence>
<protein>
    <submittedName>
        <fullName evidence="1">Uncharacterized protein</fullName>
    </submittedName>
</protein>
<sequence length="87" mass="9221">MVGFVKKEVKLASSSAYTHSAAPLDSSFPRAGICNNPSFRQAPGGAIPAAAERIPTQRKNRTRGSISCRGGGENGRKIHVKALEEDL</sequence>
<gene>
    <name evidence="1" type="ORF">LTRI10_LOCUS25755</name>
</gene>
<accession>A0AAV2EF15</accession>
<dbReference type="AlphaFoldDB" id="A0AAV2EF15"/>
<keyword evidence="2" id="KW-1185">Reference proteome</keyword>
<proteinExistence type="predicted"/>
<dbReference type="EMBL" id="OZ034817">
    <property type="protein sequence ID" value="CAL1384561.1"/>
    <property type="molecule type" value="Genomic_DNA"/>
</dbReference>
<name>A0AAV2EF15_9ROSI</name>
<evidence type="ECO:0000313" key="1">
    <source>
        <dbReference type="EMBL" id="CAL1384561.1"/>
    </source>
</evidence>
<reference evidence="1 2" key="1">
    <citation type="submission" date="2024-04" db="EMBL/GenBank/DDBJ databases">
        <authorList>
            <person name="Fracassetti M."/>
        </authorList>
    </citation>
    <scope>NUCLEOTIDE SEQUENCE [LARGE SCALE GENOMIC DNA]</scope>
</reference>
<organism evidence="1 2">
    <name type="scientific">Linum trigynum</name>
    <dbReference type="NCBI Taxonomy" id="586398"/>
    <lineage>
        <taxon>Eukaryota</taxon>
        <taxon>Viridiplantae</taxon>
        <taxon>Streptophyta</taxon>
        <taxon>Embryophyta</taxon>
        <taxon>Tracheophyta</taxon>
        <taxon>Spermatophyta</taxon>
        <taxon>Magnoliopsida</taxon>
        <taxon>eudicotyledons</taxon>
        <taxon>Gunneridae</taxon>
        <taxon>Pentapetalae</taxon>
        <taxon>rosids</taxon>
        <taxon>fabids</taxon>
        <taxon>Malpighiales</taxon>
        <taxon>Linaceae</taxon>
        <taxon>Linum</taxon>
    </lineage>
</organism>
<dbReference type="Proteomes" id="UP001497516">
    <property type="component" value="Chromosome 4"/>
</dbReference>